<name>A0ABS1V038_9ACTN</name>
<comment type="caution">
    <text evidence="1">The sequence shown here is derived from an EMBL/GenBank/DDBJ whole genome shotgun (WGS) entry which is preliminary data.</text>
</comment>
<reference evidence="1 2" key="1">
    <citation type="submission" date="2021-01" db="EMBL/GenBank/DDBJ databases">
        <title>Genome sequencing of Micromonospora fiedleri MG-37.</title>
        <authorList>
            <person name="Moreland P.E.J."/>
            <person name="Stach J.E.M."/>
        </authorList>
    </citation>
    <scope>NUCLEOTIDE SEQUENCE [LARGE SCALE GENOMIC DNA]</scope>
    <source>
        <strain evidence="1 2">MG-37</strain>
    </source>
</reference>
<keyword evidence="2" id="KW-1185">Reference proteome</keyword>
<dbReference type="InterPro" id="IPR017853">
    <property type="entry name" value="GH"/>
</dbReference>
<dbReference type="EMBL" id="JAETXL010000087">
    <property type="protein sequence ID" value="MBL6280525.1"/>
    <property type="molecule type" value="Genomic_DNA"/>
</dbReference>
<dbReference type="PANTHER" id="PTHR10357">
    <property type="entry name" value="ALPHA-AMYLASE FAMILY MEMBER"/>
    <property type="match status" value="1"/>
</dbReference>
<gene>
    <name evidence="1" type="ORF">JMF97_30770</name>
</gene>
<evidence type="ECO:0000313" key="2">
    <source>
        <dbReference type="Proteomes" id="UP000661193"/>
    </source>
</evidence>
<dbReference type="Gene3D" id="3.20.20.80">
    <property type="entry name" value="Glycosidases"/>
    <property type="match status" value="1"/>
</dbReference>
<evidence type="ECO:0000313" key="1">
    <source>
        <dbReference type="EMBL" id="MBL6280525.1"/>
    </source>
</evidence>
<organism evidence="1 2">
    <name type="scientific">Micromonospora fiedleri</name>
    <dbReference type="NCBI Taxonomy" id="1157498"/>
    <lineage>
        <taxon>Bacteria</taxon>
        <taxon>Bacillati</taxon>
        <taxon>Actinomycetota</taxon>
        <taxon>Actinomycetes</taxon>
        <taxon>Micromonosporales</taxon>
        <taxon>Micromonosporaceae</taxon>
        <taxon>Micromonospora</taxon>
    </lineage>
</organism>
<accession>A0ABS1V038</accession>
<dbReference type="Proteomes" id="UP000661193">
    <property type="component" value="Unassembled WGS sequence"/>
</dbReference>
<dbReference type="SUPFAM" id="SSF51445">
    <property type="entry name" value="(Trans)glycosidases"/>
    <property type="match status" value="1"/>
</dbReference>
<sequence length="93" mass="10301">MNQPLIQPLRATLRLQFHKDFTLDQAVPLVPYFASLSISHVYASPLLAARAGSMHGYDVVDPTQVNPELGGEPALRRLVAALREQNMLSLIHI</sequence>
<protein>
    <submittedName>
        <fullName evidence="1">Uncharacterized protein</fullName>
    </submittedName>
</protein>
<proteinExistence type="predicted"/>
<dbReference type="PANTHER" id="PTHR10357:SF216">
    <property type="entry name" value="MALTOOLIGOSYL TREHALOSE SYNTHASE-RELATED"/>
    <property type="match status" value="1"/>
</dbReference>